<evidence type="ECO:0000256" key="1">
    <source>
        <dbReference type="SAM" id="MobiDB-lite"/>
    </source>
</evidence>
<dbReference type="PANTHER" id="PTHR47052">
    <property type="entry name" value="CONSERVED SERINE PROLINE-RICH PROTEIN (AFU_ORTHOLOGUE AFUA_2G01790)"/>
    <property type="match status" value="1"/>
</dbReference>
<feature type="compositionally biased region" description="Gly residues" evidence="1">
    <location>
        <begin position="223"/>
        <end position="232"/>
    </location>
</feature>
<name>A0A835XRQ9_9CHLO</name>
<comment type="caution">
    <text evidence="3">The sequence shown here is derived from an EMBL/GenBank/DDBJ whole genome shotgun (WGS) entry which is preliminary data.</text>
</comment>
<dbReference type="AlphaFoldDB" id="A0A835XRQ9"/>
<protein>
    <recommendedName>
        <fullName evidence="2">C2 domain-containing protein</fullName>
    </recommendedName>
</protein>
<evidence type="ECO:0000313" key="4">
    <source>
        <dbReference type="Proteomes" id="UP000612055"/>
    </source>
</evidence>
<gene>
    <name evidence="3" type="ORF">HYH03_013091</name>
</gene>
<dbReference type="SMART" id="SM00239">
    <property type="entry name" value="C2"/>
    <property type="match status" value="1"/>
</dbReference>
<feature type="domain" description="C2" evidence="2">
    <location>
        <begin position="1"/>
        <end position="108"/>
    </location>
</feature>
<keyword evidence="4" id="KW-1185">Reference proteome</keyword>
<evidence type="ECO:0000313" key="3">
    <source>
        <dbReference type="EMBL" id="KAG2488407.1"/>
    </source>
</evidence>
<reference evidence="3" key="1">
    <citation type="journal article" date="2020" name="bioRxiv">
        <title>Comparative genomics of Chlamydomonas.</title>
        <authorList>
            <person name="Craig R.J."/>
            <person name="Hasan A.R."/>
            <person name="Ness R.W."/>
            <person name="Keightley P.D."/>
        </authorList>
    </citation>
    <scope>NUCLEOTIDE SEQUENCE</scope>
    <source>
        <strain evidence="3">CCAP 11/70</strain>
    </source>
</reference>
<dbReference type="InterPro" id="IPR035892">
    <property type="entry name" value="C2_domain_sf"/>
</dbReference>
<dbReference type="InterPro" id="IPR052981">
    <property type="entry name" value="Ingression_C2_domain"/>
</dbReference>
<dbReference type="PANTHER" id="PTHR47052:SF3">
    <property type="entry name" value="INGRESSION PROTEIN 1"/>
    <property type="match status" value="1"/>
</dbReference>
<dbReference type="EMBL" id="JAEHOE010000084">
    <property type="protein sequence ID" value="KAG2488407.1"/>
    <property type="molecule type" value="Genomic_DNA"/>
</dbReference>
<dbReference type="PROSITE" id="PS50004">
    <property type="entry name" value="C2"/>
    <property type="match status" value="1"/>
</dbReference>
<sequence length="256" mass="25682">MDTPGKLTVKIGVAKDLASGEGASKQDSYVLIRIGINQLRTKSHHGGSPTWDETFEANLKAERTIEVLVIDNKDDSIRGKATVSLATARVRGSDAREVPLTCPDSGERAGSIGVSLAFQAGAMATQPAVSAKAAAPAAAAPSAGYPMATGGYVPAAAPAGYPQPGGYPATGGYPMGAGGPPPPLPSGYQAGGYPAPYGSAPPPPPGGGKKKDDYSSSSDSDDGGGGGGGGRNGRAAAGVLLVATHRRRAVRRRMLF</sequence>
<proteinExistence type="predicted"/>
<feature type="region of interest" description="Disordered" evidence="1">
    <location>
        <begin position="178"/>
        <end position="234"/>
    </location>
</feature>
<accession>A0A835XRQ9</accession>
<dbReference type="Proteomes" id="UP000612055">
    <property type="component" value="Unassembled WGS sequence"/>
</dbReference>
<dbReference type="SUPFAM" id="SSF49562">
    <property type="entry name" value="C2 domain (Calcium/lipid-binding domain, CaLB)"/>
    <property type="match status" value="1"/>
</dbReference>
<dbReference type="InterPro" id="IPR000008">
    <property type="entry name" value="C2_dom"/>
</dbReference>
<organism evidence="3 4">
    <name type="scientific">Edaphochlamys debaryana</name>
    <dbReference type="NCBI Taxonomy" id="47281"/>
    <lineage>
        <taxon>Eukaryota</taxon>
        <taxon>Viridiplantae</taxon>
        <taxon>Chlorophyta</taxon>
        <taxon>core chlorophytes</taxon>
        <taxon>Chlorophyceae</taxon>
        <taxon>CS clade</taxon>
        <taxon>Chlamydomonadales</taxon>
        <taxon>Chlamydomonadales incertae sedis</taxon>
        <taxon>Edaphochlamys</taxon>
    </lineage>
</organism>
<evidence type="ECO:0000259" key="2">
    <source>
        <dbReference type="PROSITE" id="PS50004"/>
    </source>
</evidence>
<feature type="compositionally biased region" description="Low complexity" evidence="1">
    <location>
        <begin position="186"/>
        <end position="198"/>
    </location>
</feature>
<dbReference type="Pfam" id="PF00168">
    <property type="entry name" value="C2"/>
    <property type="match status" value="1"/>
</dbReference>
<dbReference type="Gene3D" id="2.60.40.150">
    <property type="entry name" value="C2 domain"/>
    <property type="match status" value="1"/>
</dbReference>